<evidence type="ECO:0000256" key="1">
    <source>
        <dbReference type="ARBA" id="ARBA00001974"/>
    </source>
</evidence>
<comment type="cofactor">
    <cofactor evidence="1 6">
        <name>FAD</name>
        <dbReference type="ChEBI" id="CHEBI:57692"/>
    </cofactor>
</comment>
<feature type="active site" description="Proton acceptor" evidence="5">
    <location>
        <position position="625"/>
    </location>
</feature>
<keyword evidence="3" id="KW-0285">Flavoprotein</keyword>
<comment type="similarity">
    <text evidence="2">Belongs to the GMC oxidoreductase family.</text>
</comment>
<organism evidence="9 10">
    <name type="scientific">Hyaloscypha variabilis (strain UAMH 11265 / GT02V1 / F)</name>
    <name type="common">Meliniomyces variabilis</name>
    <dbReference type="NCBI Taxonomy" id="1149755"/>
    <lineage>
        <taxon>Eukaryota</taxon>
        <taxon>Fungi</taxon>
        <taxon>Dikarya</taxon>
        <taxon>Ascomycota</taxon>
        <taxon>Pezizomycotina</taxon>
        <taxon>Leotiomycetes</taxon>
        <taxon>Helotiales</taxon>
        <taxon>Hyaloscyphaceae</taxon>
        <taxon>Hyaloscypha</taxon>
        <taxon>Hyaloscypha variabilis</taxon>
    </lineage>
</organism>
<dbReference type="InterPro" id="IPR000172">
    <property type="entry name" value="GMC_OxRdtase_N"/>
</dbReference>
<evidence type="ECO:0000256" key="4">
    <source>
        <dbReference type="ARBA" id="ARBA00022827"/>
    </source>
</evidence>
<evidence type="ECO:0000259" key="8">
    <source>
        <dbReference type="PROSITE" id="PS00624"/>
    </source>
</evidence>
<name>A0A2J6S1E8_HYAVF</name>
<dbReference type="PROSITE" id="PS00624">
    <property type="entry name" value="GMC_OXRED_2"/>
    <property type="match status" value="1"/>
</dbReference>
<dbReference type="Gene3D" id="3.50.50.60">
    <property type="entry name" value="FAD/NAD(P)-binding domain"/>
    <property type="match status" value="1"/>
</dbReference>
<dbReference type="STRING" id="1149755.A0A2J6S1E8"/>
<reference evidence="9 10" key="1">
    <citation type="submission" date="2016-04" db="EMBL/GenBank/DDBJ databases">
        <title>A degradative enzymes factory behind the ericoid mycorrhizal symbiosis.</title>
        <authorList>
            <consortium name="DOE Joint Genome Institute"/>
            <person name="Martino E."/>
            <person name="Morin E."/>
            <person name="Grelet G."/>
            <person name="Kuo A."/>
            <person name="Kohler A."/>
            <person name="Daghino S."/>
            <person name="Barry K."/>
            <person name="Choi C."/>
            <person name="Cichocki N."/>
            <person name="Clum A."/>
            <person name="Copeland A."/>
            <person name="Hainaut M."/>
            <person name="Haridas S."/>
            <person name="Labutti K."/>
            <person name="Lindquist E."/>
            <person name="Lipzen A."/>
            <person name="Khouja H.-R."/>
            <person name="Murat C."/>
            <person name="Ohm R."/>
            <person name="Olson A."/>
            <person name="Spatafora J."/>
            <person name="Veneault-Fourrey C."/>
            <person name="Henrissat B."/>
            <person name="Grigoriev I."/>
            <person name="Martin F."/>
            <person name="Perotto S."/>
        </authorList>
    </citation>
    <scope>NUCLEOTIDE SEQUENCE [LARGE SCALE GENOMIC DNA]</scope>
    <source>
        <strain evidence="9 10">F</strain>
    </source>
</reference>
<sequence>MAIYPTSRRELRAPHLIGAAFLGYGVYWTLKALLRRLAKSIYPQALPGEKNTALLASARLNSSTSPTAVSLEEVVEYDYIIVGTGTAGCVLANRLTEESNITVLAIEAGESDAKQIMSRIPAGLTKLWRSPVDWSFTTTAQPECDGRKLEWPRGKMIGGCSSINAMMYNKGAPDDYDEWERLGNKGWGYKDVAPYLKKAENFRQPKDGDERKLSAEDLAQHGRDGPWEISYSSQGEVTKAFPDACAAVGIPKTSDINTDRGILGATAVQTFIDSSGQRASTARAYLTADVVLRPNLKIASGQHVTRIIFDNGGSQPRAVGVEMAASATSPVRYLAKARKEVLLCAGSIGTPQLLKLSGIGPAEELKEHEIPVVKELSGVGENLMDHMAFHGVTFKTDKDISLHYLQDPIATLPSLFQWLRDGTGFMTGQASDSFAFVRTADREDAPAKLRANDRASGPTSADLELIGMGLCFADHGKFVAPQTSGYAQISSVCLRPESKGTVKLSSNSIFDAPVIDPNALSTEYDIDLLLYGVKLCIKIATSEPYKQYFKGWYRGPFHPLDWATATDEEIKAEIRKSCETLYHPMGTAKMGNGPDAVVDDQLRVHGVAGLRVVDASIFPTALACHPCAPVVMVAEKAADLIKGKA</sequence>
<keyword evidence="7" id="KW-1133">Transmembrane helix</keyword>
<dbReference type="GO" id="GO:0016614">
    <property type="term" value="F:oxidoreductase activity, acting on CH-OH group of donors"/>
    <property type="evidence" value="ECO:0007669"/>
    <property type="project" value="InterPro"/>
</dbReference>
<keyword evidence="7" id="KW-0472">Membrane</keyword>
<evidence type="ECO:0000313" key="9">
    <source>
        <dbReference type="EMBL" id="PMD44594.1"/>
    </source>
</evidence>
<evidence type="ECO:0000256" key="3">
    <source>
        <dbReference type="ARBA" id="ARBA00022630"/>
    </source>
</evidence>
<dbReference type="PANTHER" id="PTHR11552:SF147">
    <property type="entry name" value="CHOLINE DEHYDROGENASE, MITOCHONDRIAL"/>
    <property type="match status" value="1"/>
</dbReference>
<keyword evidence="4 6" id="KW-0274">FAD</keyword>
<dbReference type="Gene3D" id="3.30.560.10">
    <property type="entry name" value="Glucose Oxidase, domain 3"/>
    <property type="match status" value="1"/>
</dbReference>
<keyword evidence="10" id="KW-1185">Reference proteome</keyword>
<feature type="domain" description="Glucose-methanol-choline oxidoreductase N-terminal" evidence="8">
    <location>
        <begin position="346"/>
        <end position="360"/>
    </location>
</feature>
<dbReference type="GO" id="GO:0050660">
    <property type="term" value="F:flavin adenine dinucleotide binding"/>
    <property type="evidence" value="ECO:0007669"/>
    <property type="project" value="InterPro"/>
</dbReference>
<dbReference type="Proteomes" id="UP000235786">
    <property type="component" value="Unassembled WGS sequence"/>
</dbReference>
<dbReference type="PANTHER" id="PTHR11552">
    <property type="entry name" value="GLUCOSE-METHANOL-CHOLINE GMC OXIDOREDUCTASE"/>
    <property type="match status" value="1"/>
</dbReference>
<evidence type="ECO:0000256" key="6">
    <source>
        <dbReference type="PIRSR" id="PIRSR000137-2"/>
    </source>
</evidence>
<keyword evidence="7" id="KW-0812">Transmembrane</keyword>
<dbReference type="OrthoDB" id="269227at2759"/>
<dbReference type="InterPro" id="IPR007867">
    <property type="entry name" value="GMC_OxRtase_C"/>
</dbReference>
<evidence type="ECO:0000256" key="7">
    <source>
        <dbReference type="SAM" id="Phobius"/>
    </source>
</evidence>
<feature type="transmembrane region" description="Helical" evidence="7">
    <location>
        <begin position="12"/>
        <end position="30"/>
    </location>
</feature>
<evidence type="ECO:0000313" key="10">
    <source>
        <dbReference type="Proteomes" id="UP000235786"/>
    </source>
</evidence>
<feature type="binding site" evidence="6">
    <location>
        <position position="304"/>
    </location>
    <ligand>
        <name>FAD</name>
        <dbReference type="ChEBI" id="CHEBI:57692"/>
    </ligand>
</feature>
<dbReference type="InterPro" id="IPR036188">
    <property type="entry name" value="FAD/NAD-bd_sf"/>
</dbReference>
<dbReference type="PIRSF" id="PIRSF000137">
    <property type="entry name" value="Alcohol_oxidase"/>
    <property type="match status" value="1"/>
</dbReference>
<evidence type="ECO:0000256" key="5">
    <source>
        <dbReference type="PIRSR" id="PIRSR000137-1"/>
    </source>
</evidence>
<dbReference type="InterPro" id="IPR012132">
    <property type="entry name" value="GMC_OxRdtase"/>
</dbReference>
<dbReference type="SUPFAM" id="SSF54373">
    <property type="entry name" value="FAD-linked reductases, C-terminal domain"/>
    <property type="match status" value="1"/>
</dbReference>
<dbReference type="AlphaFoldDB" id="A0A2J6S1E8"/>
<evidence type="ECO:0000256" key="2">
    <source>
        <dbReference type="ARBA" id="ARBA00010790"/>
    </source>
</evidence>
<dbReference type="EMBL" id="KZ613941">
    <property type="protein sequence ID" value="PMD44594.1"/>
    <property type="molecule type" value="Genomic_DNA"/>
</dbReference>
<protein>
    <submittedName>
        <fullName evidence="9">GMC oxidoreductase</fullName>
    </submittedName>
</protein>
<accession>A0A2J6S1E8</accession>
<feature type="active site" description="Proton donor" evidence="5">
    <location>
        <position position="583"/>
    </location>
</feature>
<dbReference type="Pfam" id="PF00732">
    <property type="entry name" value="GMC_oxred_N"/>
    <property type="match status" value="1"/>
</dbReference>
<dbReference type="Pfam" id="PF05199">
    <property type="entry name" value="GMC_oxred_C"/>
    <property type="match status" value="1"/>
</dbReference>
<dbReference type="SUPFAM" id="SSF51905">
    <property type="entry name" value="FAD/NAD(P)-binding domain"/>
    <property type="match status" value="1"/>
</dbReference>
<gene>
    <name evidence="9" type="ORF">L207DRAFT_552755</name>
</gene>
<proteinExistence type="inferred from homology"/>